<sequence>MLPRRFGMCAILLLAGCASLPTPEPPEPQAAVVVVEEPPAWAKDINPADRDRIDRLDQAWMEALADARMGRFGRRIREEGALLDPDAALQRPAPSPGSYMCRLIRLGADDRREPPFTAFRPFFCYVGVADNQLSITKQTGSQRPAGYLWEDDDPDRLIFLGSLAPGDDEPLAYGEDPTRDVAGLFERVGAFRYRLVVPWPRNGAKLEVYELIPAPIQDD</sequence>
<gene>
    <name evidence="2" type="ORF">RQX22_17705</name>
</gene>
<dbReference type="InterPro" id="IPR032609">
    <property type="entry name" value="DUF4893"/>
</dbReference>
<feature type="signal peptide" evidence="1">
    <location>
        <begin position="1"/>
        <end position="20"/>
    </location>
</feature>
<dbReference type="EMBL" id="JAVUPU010000012">
    <property type="protein sequence ID" value="MDT9600802.1"/>
    <property type="molecule type" value="Genomic_DNA"/>
</dbReference>
<protein>
    <submittedName>
        <fullName evidence="2">DUF4893 domain-containing protein</fullName>
    </submittedName>
</protein>
<proteinExistence type="predicted"/>
<dbReference type="PROSITE" id="PS51257">
    <property type="entry name" value="PROKAR_LIPOPROTEIN"/>
    <property type="match status" value="1"/>
</dbReference>
<comment type="caution">
    <text evidence="2">The sequence shown here is derived from an EMBL/GenBank/DDBJ whole genome shotgun (WGS) entry which is preliminary data.</text>
</comment>
<feature type="chain" id="PRO_5046746681" evidence="1">
    <location>
        <begin position="21"/>
        <end position="219"/>
    </location>
</feature>
<accession>A0ABU3QBM5</accession>
<name>A0ABU3QBM5_9SPHN</name>
<evidence type="ECO:0000256" key="1">
    <source>
        <dbReference type="SAM" id="SignalP"/>
    </source>
</evidence>
<dbReference type="RefSeq" id="WP_315728296.1">
    <property type="nucleotide sequence ID" value="NZ_JAVUPU010000012.1"/>
</dbReference>
<evidence type="ECO:0000313" key="3">
    <source>
        <dbReference type="Proteomes" id="UP001259572"/>
    </source>
</evidence>
<organism evidence="2 3">
    <name type="scientific">Sphingosinicella rhizophila</name>
    <dbReference type="NCBI Taxonomy" id="3050082"/>
    <lineage>
        <taxon>Bacteria</taxon>
        <taxon>Pseudomonadati</taxon>
        <taxon>Pseudomonadota</taxon>
        <taxon>Alphaproteobacteria</taxon>
        <taxon>Sphingomonadales</taxon>
        <taxon>Sphingosinicellaceae</taxon>
        <taxon>Sphingosinicella</taxon>
    </lineage>
</organism>
<dbReference type="Proteomes" id="UP001259572">
    <property type="component" value="Unassembled WGS sequence"/>
</dbReference>
<keyword evidence="1" id="KW-0732">Signal</keyword>
<reference evidence="2 3" key="1">
    <citation type="submission" date="2023-05" db="EMBL/GenBank/DDBJ databases">
        <authorList>
            <person name="Guo Y."/>
        </authorList>
    </citation>
    <scope>NUCLEOTIDE SEQUENCE [LARGE SCALE GENOMIC DNA]</scope>
    <source>
        <strain evidence="2 3">GR2756</strain>
    </source>
</reference>
<keyword evidence="3" id="KW-1185">Reference proteome</keyword>
<dbReference type="Pfam" id="PF16233">
    <property type="entry name" value="DUF4893"/>
    <property type="match status" value="1"/>
</dbReference>
<evidence type="ECO:0000313" key="2">
    <source>
        <dbReference type="EMBL" id="MDT9600802.1"/>
    </source>
</evidence>